<dbReference type="EMBL" id="CP111017">
    <property type="protein sequence ID" value="WAR06697.1"/>
    <property type="molecule type" value="Genomic_DNA"/>
</dbReference>
<organism evidence="2 3">
    <name type="scientific">Mya arenaria</name>
    <name type="common">Soft-shell clam</name>
    <dbReference type="NCBI Taxonomy" id="6604"/>
    <lineage>
        <taxon>Eukaryota</taxon>
        <taxon>Metazoa</taxon>
        <taxon>Spiralia</taxon>
        <taxon>Lophotrochozoa</taxon>
        <taxon>Mollusca</taxon>
        <taxon>Bivalvia</taxon>
        <taxon>Autobranchia</taxon>
        <taxon>Heteroconchia</taxon>
        <taxon>Euheterodonta</taxon>
        <taxon>Imparidentia</taxon>
        <taxon>Neoheterodontei</taxon>
        <taxon>Myida</taxon>
        <taxon>Myoidea</taxon>
        <taxon>Myidae</taxon>
        <taxon>Mya</taxon>
    </lineage>
</organism>
<accession>A0ABY7E9I8</accession>
<feature type="compositionally biased region" description="Basic and acidic residues" evidence="1">
    <location>
        <begin position="20"/>
        <end position="40"/>
    </location>
</feature>
<evidence type="ECO:0000313" key="3">
    <source>
        <dbReference type="Proteomes" id="UP001164746"/>
    </source>
</evidence>
<protein>
    <submittedName>
        <fullName evidence="2">Uncharacterized protein</fullName>
    </submittedName>
</protein>
<feature type="region of interest" description="Disordered" evidence="1">
    <location>
        <begin position="20"/>
        <end position="87"/>
    </location>
</feature>
<proteinExistence type="predicted"/>
<evidence type="ECO:0000256" key="1">
    <source>
        <dbReference type="SAM" id="MobiDB-lite"/>
    </source>
</evidence>
<name>A0ABY7E9I8_MYAAR</name>
<evidence type="ECO:0000313" key="2">
    <source>
        <dbReference type="EMBL" id="WAR06697.1"/>
    </source>
</evidence>
<feature type="non-terminal residue" evidence="2">
    <location>
        <position position="103"/>
    </location>
</feature>
<reference evidence="2" key="1">
    <citation type="submission" date="2022-11" db="EMBL/GenBank/DDBJ databases">
        <title>Centuries of genome instability and evolution in soft-shell clam transmissible cancer (bioRxiv).</title>
        <authorList>
            <person name="Hart S.F.M."/>
            <person name="Yonemitsu M.A."/>
            <person name="Giersch R.M."/>
            <person name="Beal B.F."/>
            <person name="Arriagada G."/>
            <person name="Davis B.W."/>
            <person name="Ostrander E.A."/>
            <person name="Goff S.P."/>
            <person name="Metzger M.J."/>
        </authorList>
    </citation>
    <scope>NUCLEOTIDE SEQUENCE</scope>
    <source>
        <strain evidence="2">MELC-2E11</strain>
        <tissue evidence="2">Siphon/mantle</tissue>
    </source>
</reference>
<keyword evidence="3" id="KW-1185">Reference proteome</keyword>
<gene>
    <name evidence="2" type="ORF">MAR_016655</name>
</gene>
<dbReference type="Proteomes" id="UP001164746">
    <property type="component" value="Chromosome 6"/>
</dbReference>
<sequence>MLAWRFRRIWTPGHALKKGEVRSKISHGQERPPNASRKEDDDLEAKDNASQSPGGQDYIRHKCGSTVPDYEDGVNPKSSQEQPSEGVPLLSGIKSYACVIYIS</sequence>